<feature type="binding site" evidence="4">
    <location>
        <position position="221"/>
    </location>
    <ligand>
        <name>substrate</name>
    </ligand>
</feature>
<reference evidence="7" key="1">
    <citation type="submission" date="2025-08" db="UniProtKB">
        <authorList>
            <consortium name="RefSeq"/>
        </authorList>
    </citation>
    <scope>IDENTIFICATION</scope>
    <source>
        <tissue evidence="7">Whole organism</tissue>
    </source>
</reference>
<gene>
    <name evidence="7" type="primary">LOC108668442</name>
</gene>
<sequence>MASMPELVSESNVGQFLDSFDAFMTDCDGVLWSGDTVLNNANIVINKLISLGKQVFLLTNNSTKSRDDYVEKCVKLGFNVTKENIVSSAYVLALHLQQLGFEKKVYMMGTTGLAKELDAVGVKHVGLGPDPLFGKTFEMIDLVVLDPEVAAVVVAFDPYFCLPKILRAASYVKSVPGCLFLASNTDESFPFKGSNLTYPGTGCFVRSVECAVGHAAQVMGKPEPHMFEVLRKRHHIKPQRTIMVGDRCNTDILLGTKCGLHTLLVLTGVHKLDDVQKMVDDPSLNDQVPQYYLPSLGDLLEFLK</sequence>
<dbReference type="RefSeq" id="XP_018011157.1">
    <property type="nucleotide sequence ID" value="XM_018155668.2"/>
</dbReference>
<dbReference type="AlphaFoldDB" id="A0A8B7NC28"/>
<dbReference type="Proteomes" id="UP000694843">
    <property type="component" value="Unplaced"/>
</dbReference>
<dbReference type="NCBIfam" id="TIGR01460">
    <property type="entry name" value="HAD-SF-IIA"/>
    <property type="match status" value="1"/>
</dbReference>
<proteinExistence type="inferred from homology"/>
<dbReference type="Pfam" id="PF13242">
    <property type="entry name" value="Hydrolase_like"/>
    <property type="match status" value="1"/>
</dbReference>
<dbReference type="PIRSF" id="PIRSF000915">
    <property type="entry name" value="PGP-type_phosphatase"/>
    <property type="match status" value="1"/>
</dbReference>
<feature type="binding site" evidence="5">
    <location>
        <position position="28"/>
    </location>
    <ligand>
        <name>Mg(2+)</name>
        <dbReference type="ChEBI" id="CHEBI:18420"/>
    </ligand>
</feature>
<dbReference type="OMA" id="PPMHRET"/>
<dbReference type="InterPro" id="IPR006357">
    <property type="entry name" value="HAD-SF_hydro_IIA"/>
</dbReference>
<keyword evidence="1 2" id="KW-0378">Hydrolase</keyword>
<dbReference type="InterPro" id="IPR023214">
    <property type="entry name" value="HAD_sf"/>
</dbReference>
<evidence type="ECO:0000256" key="1">
    <source>
        <dbReference type="ARBA" id="ARBA00022801"/>
    </source>
</evidence>
<dbReference type="Gene3D" id="3.40.50.1000">
    <property type="entry name" value="HAD superfamily/HAD-like"/>
    <property type="match status" value="2"/>
</dbReference>
<comment type="cofactor">
    <cofactor evidence="5">
        <name>Mg(2+)</name>
        <dbReference type="ChEBI" id="CHEBI:18420"/>
    </cofactor>
    <text evidence="5">Divalent metal ions. Mg(2+) is the most effective.</text>
</comment>
<evidence type="ECO:0000313" key="7">
    <source>
        <dbReference type="RefSeq" id="XP_018011157.1"/>
    </source>
</evidence>
<protein>
    <submittedName>
        <fullName evidence="7">Glycerol-3-phosphate phosphatase</fullName>
    </submittedName>
</protein>
<evidence type="ECO:0000313" key="6">
    <source>
        <dbReference type="Proteomes" id="UP000694843"/>
    </source>
</evidence>
<dbReference type="NCBIfam" id="TIGR01452">
    <property type="entry name" value="PGP_euk"/>
    <property type="match status" value="1"/>
</dbReference>
<dbReference type="Pfam" id="PF13344">
    <property type="entry name" value="Hydrolase_6"/>
    <property type="match status" value="1"/>
</dbReference>
<keyword evidence="6" id="KW-1185">Reference proteome</keyword>
<feature type="active site" description="Proton donor" evidence="3">
    <location>
        <position position="28"/>
    </location>
</feature>
<dbReference type="InterPro" id="IPR006349">
    <property type="entry name" value="PGP_euk"/>
</dbReference>
<organism evidence="6 7">
    <name type="scientific">Hyalella azteca</name>
    <name type="common">Amphipod</name>
    <dbReference type="NCBI Taxonomy" id="294128"/>
    <lineage>
        <taxon>Eukaryota</taxon>
        <taxon>Metazoa</taxon>
        <taxon>Ecdysozoa</taxon>
        <taxon>Arthropoda</taxon>
        <taxon>Crustacea</taxon>
        <taxon>Multicrustacea</taxon>
        <taxon>Malacostraca</taxon>
        <taxon>Eumalacostraca</taxon>
        <taxon>Peracarida</taxon>
        <taxon>Amphipoda</taxon>
        <taxon>Senticaudata</taxon>
        <taxon>Talitrida</taxon>
        <taxon>Talitroidea</taxon>
        <taxon>Hyalellidae</taxon>
        <taxon>Hyalella</taxon>
    </lineage>
</organism>
<dbReference type="GO" id="GO:0016791">
    <property type="term" value="F:phosphatase activity"/>
    <property type="evidence" value="ECO:0007669"/>
    <property type="project" value="InterPro"/>
</dbReference>
<keyword evidence="5" id="KW-0479">Metal-binding</keyword>
<accession>A0A8B7NC28</accession>
<dbReference type="PANTHER" id="PTHR19288:SF93">
    <property type="entry name" value="FI11325P-RELATED"/>
    <property type="match status" value="1"/>
</dbReference>
<feature type="binding site" evidence="5">
    <location>
        <position position="246"/>
    </location>
    <ligand>
        <name>Mg(2+)</name>
        <dbReference type="ChEBI" id="CHEBI:18420"/>
    </ligand>
</feature>
<dbReference type="GO" id="GO:0005737">
    <property type="term" value="C:cytoplasm"/>
    <property type="evidence" value="ECO:0007669"/>
    <property type="project" value="TreeGrafter"/>
</dbReference>
<dbReference type="InterPro" id="IPR036412">
    <property type="entry name" value="HAD-like_sf"/>
</dbReference>
<dbReference type="OrthoDB" id="413953at2759"/>
<evidence type="ECO:0000256" key="3">
    <source>
        <dbReference type="PIRSR" id="PIRSR000915-1"/>
    </source>
</evidence>
<dbReference type="GeneID" id="108668442"/>
<dbReference type="SUPFAM" id="SSF56784">
    <property type="entry name" value="HAD-like"/>
    <property type="match status" value="1"/>
</dbReference>
<evidence type="ECO:0000256" key="2">
    <source>
        <dbReference type="PIRNR" id="PIRNR000915"/>
    </source>
</evidence>
<dbReference type="PANTHER" id="PTHR19288">
    <property type="entry name" value="4-NITROPHENYLPHOSPHATASE-RELATED"/>
    <property type="match status" value="1"/>
</dbReference>
<dbReference type="GO" id="GO:0046872">
    <property type="term" value="F:metal ion binding"/>
    <property type="evidence" value="ECO:0007669"/>
    <property type="project" value="UniProtKB-KW"/>
</dbReference>
<name>A0A8B7NC28_HYAAZ</name>
<keyword evidence="5" id="KW-0460">Magnesium</keyword>
<evidence type="ECO:0000256" key="5">
    <source>
        <dbReference type="PIRSR" id="PIRSR000915-3"/>
    </source>
</evidence>
<dbReference type="KEGG" id="hazt:108668442"/>
<feature type="binding site" evidence="5">
    <location>
        <position position="26"/>
    </location>
    <ligand>
        <name>Mg(2+)</name>
        <dbReference type="ChEBI" id="CHEBI:18420"/>
    </ligand>
</feature>
<feature type="active site" description="Nucleophile" evidence="3">
    <location>
        <position position="26"/>
    </location>
</feature>
<evidence type="ECO:0000256" key="4">
    <source>
        <dbReference type="PIRSR" id="PIRSR000915-2"/>
    </source>
</evidence>
<comment type="similarity">
    <text evidence="2">Belongs to the HAD-like hydrolase superfamily.</text>
</comment>